<keyword evidence="2" id="KW-1185">Reference proteome</keyword>
<evidence type="ECO:0000313" key="2">
    <source>
        <dbReference type="Proteomes" id="UP001473302"/>
    </source>
</evidence>
<protein>
    <submittedName>
        <fullName evidence="1">Uncharacterized protein</fullName>
    </submittedName>
</protein>
<name>A0ABP9ZCD4_9FUNG</name>
<accession>A0ABP9ZCD4</accession>
<organism evidence="1 2">
    <name type="scientific">Mucor flavus</name>
    <dbReference type="NCBI Taxonomy" id="439312"/>
    <lineage>
        <taxon>Eukaryota</taxon>
        <taxon>Fungi</taxon>
        <taxon>Fungi incertae sedis</taxon>
        <taxon>Mucoromycota</taxon>
        <taxon>Mucoromycotina</taxon>
        <taxon>Mucoromycetes</taxon>
        <taxon>Mucorales</taxon>
        <taxon>Mucorineae</taxon>
        <taxon>Mucoraceae</taxon>
        <taxon>Mucor</taxon>
    </lineage>
</organism>
<evidence type="ECO:0000313" key="1">
    <source>
        <dbReference type="EMBL" id="GAA5816773.1"/>
    </source>
</evidence>
<reference evidence="1 2" key="1">
    <citation type="submission" date="2024-04" db="EMBL/GenBank/DDBJ databases">
        <title>genome sequences of Mucor flavus KT1a and Helicostylum pulchrum KT1b strains isolated from the surface of a dry-aged beef.</title>
        <authorList>
            <person name="Toyotome T."/>
            <person name="Hosono M."/>
            <person name="Torimaru M."/>
            <person name="Fukuda K."/>
            <person name="Mikami N."/>
        </authorList>
    </citation>
    <scope>NUCLEOTIDE SEQUENCE [LARGE SCALE GENOMIC DNA]</scope>
    <source>
        <strain evidence="1 2">KT1a</strain>
    </source>
</reference>
<gene>
    <name evidence="1" type="ORF">MFLAVUS_010306</name>
</gene>
<comment type="caution">
    <text evidence="1">The sequence shown here is derived from an EMBL/GenBank/DDBJ whole genome shotgun (WGS) entry which is preliminary data.</text>
</comment>
<dbReference type="EMBL" id="BAABUK010000035">
    <property type="protein sequence ID" value="GAA5816773.1"/>
    <property type="molecule type" value="Genomic_DNA"/>
</dbReference>
<sequence>MIWDAVPWLEANFTKSNGLPEFFLEGDYPADKREQAEEEYKNTVKLLLDSTEDEVCKCWCEMTILSNFSGLELNRTKMYWRILIRDETSLNQEDNVRNIMFRHSTSIDFQKRPSPETEAAPNTRRKVTIDEPNEVAKLIKETAVNNLRKYDQSNDREKYFIVCGINNVVDLTDVKQGNQLNDLNEQLRRNLCDKEFDDLEYEQIGTLDEDLITLIRQKKFVNLNRTLYSHLGRATDLEFPVKKIISHIVETYVHYSNSLLPDVFDKLSEGSIVIKFWSTMIEALFSKTDLVVNWGDTISYGPEKTNRRIDLRILYNLDKVSNDVANGEFGKSVLESKYFHDKAKLLNNIIKITHDSSIRVALLLIQGLQADLYTIRLSENGLWTVDITLVMLINK</sequence>
<dbReference type="Proteomes" id="UP001473302">
    <property type="component" value="Unassembled WGS sequence"/>
</dbReference>
<proteinExistence type="predicted"/>